<dbReference type="EC" id="3.1.3.56" evidence="1"/>
<sequence length="742" mass="84466">MEEKTPVLLVTANVGSIFEDPDSMLQLWVQEFLQVVVRFNAKFIALHCQEVGGKNYETRMQHVDNFVKMLISSDEFKLYDKAEIFLDEDFSCAENFTALGNFYFIHETVKDILIWNFEDLKFQNLNGRNVHSGNIENIAIKEKSKFPQNFFPECKWSRKGYLRTRWSINGTVFDLVNIHLFHDASNFVAMQSFPSVYTLTRQKALQYTLNRFYNDEERSAPFFLFGDFNFRTDTRGVIKKLTFGLNECKDADSNNDECKVEFKDNDSEVVVTIGKKEFSHTDHQNIFVNDAGEWLKEYDREMDAFKDQLFEFPVTFLPSYPFEENCLDGQSYMKTRCPAWCDRVLLSVTAKQLISEVDSEDIEYSVIGKESCMGDHKPVYLFVNLINGAGIIQSQLPFRKVCSACKLNCSALCEMINDSPPVALKSHPSCSGSRCDVTPVILPCNSCKKHSRNPSRNLDANSLPAVSAVAEQSDRVSDQNTEKESFSSAMSTLTNANSVVVGNNIDSNNCHSSYFSVNPSVDEDTVSRFADDDNVSLHHFCESSRLKTFVSRSFDENSVNVRSNSVSAVAEEGSWRCKTCICLQDNVWRMRSVSTSSRASSWTSESRMRLKSDPNLKTSLPRIQSHHSSSDEEWFEEVEETTNNGGGAENEKSSSGADRDIERCIEFELDGSEVVGHEPSPADPLTAHRQNGKRGRKKYFLFCIPTKWGGRKANEKSLTQKNRTYFRFLSSKNRKCRLCCLV</sequence>
<dbReference type="GO" id="GO:0004445">
    <property type="term" value="F:inositol-polyphosphate 5-phosphatase activity"/>
    <property type="evidence" value="ECO:0007669"/>
    <property type="project" value="UniProtKB-EC"/>
</dbReference>
<reference evidence="6 7" key="1">
    <citation type="submission" date="2024-03" db="EMBL/GenBank/DDBJ databases">
        <title>Adaptation during the transition from Ophiocordyceps entomopathogen to insect associate is accompanied by gene loss and intensified selection.</title>
        <authorList>
            <person name="Ward C.M."/>
            <person name="Onetto C.A."/>
            <person name="Borneman A.R."/>
        </authorList>
    </citation>
    <scope>NUCLEOTIDE SEQUENCE [LARGE SCALE GENOMIC DNA]</scope>
    <source>
        <strain evidence="6">AWRI1</strain>
        <tissue evidence="6">Single Adult Female</tissue>
    </source>
</reference>
<feature type="compositionally biased region" description="Acidic residues" evidence="4">
    <location>
        <begin position="631"/>
        <end position="640"/>
    </location>
</feature>
<dbReference type="SMART" id="SM00128">
    <property type="entry name" value="IPPc"/>
    <property type="match status" value="1"/>
</dbReference>
<dbReference type="InterPro" id="IPR039737">
    <property type="entry name" value="INPP5A"/>
</dbReference>
<evidence type="ECO:0000256" key="3">
    <source>
        <dbReference type="ARBA" id="ARBA00023599"/>
    </source>
</evidence>
<dbReference type="AlphaFoldDB" id="A0AAN9THY5"/>
<dbReference type="PANTHER" id="PTHR12997:SF2">
    <property type="entry name" value="INOSITOL POLYPHOSPHATE-5-PHOSPHATASE A"/>
    <property type="match status" value="1"/>
</dbReference>
<keyword evidence="2" id="KW-0378">Hydrolase</keyword>
<protein>
    <recommendedName>
        <fullName evidence="1">inositol-polyphosphate 5-phosphatase</fullName>
        <ecNumber evidence="1">3.1.3.56</ecNumber>
    </recommendedName>
</protein>
<dbReference type="InterPro" id="IPR000300">
    <property type="entry name" value="IPPc"/>
</dbReference>
<keyword evidence="7" id="KW-1185">Reference proteome</keyword>
<feature type="domain" description="Inositol polyphosphate-related phosphatase" evidence="5">
    <location>
        <begin position="3"/>
        <end position="391"/>
    </location>
</feature>
<dbReference type="SUPFAM" id="SSF56219">
    <property type="entry name" value="DNase I-like"/>
    <property type="match status" value="1"/>
</dbReference>
<evidence type="ECO:0000313" key="7">
    <source>
        <dbReference type="Proteomes" id="UP001367676"/>
    </source>
</evidence>
<evidence type="ECO:0000256" key="4">
    <source>
        <dbReference type="SAM" id="MobiDB-lite"/>
    </source>
</evidence>
<dbReference type="GO" id="GO:0046856">
    <property type="term" value="P:phosphatidylinositol dephosphorylation"/>
    <property type="evidence" value="ECO:0007669"/>
    <property type="project" value="InterPro"/>
</dbReference>
<dbReference type="Gene3D" id="3.60.10.10">
    <property type="entry name" value="Endonuclease/exonuclease/phosphatase"/>
    <property type="match status" value="1"/>
</dbReference>
<gene>
    <name evidence="6" type="ORF">V9T40_005296</name>
</gene>
<evidence type="ECO:0000256" key="1">
    <source>
        <dbReference type="ARBA" id="ARBA00012997"/>
    </source>
</evidence>
<evidence type="ECO:0000313" key="6">
    <source>
        <dbReference type="EMBL" id="KAK7584333.1"/>
    </source>
</evidence>
<dbReference type="PANTHER" id="PTHR12997">
    <property type="entry name" value="TYPE I INOSITOL-1,4,5-TRISPHOSPHATE 5-PHOSPHATASE"/>
    <property type="match status" value="1"/>
</dbReference>
<name>A0AAN9THY5_9HEMI</name>
<dbReference type="EMBL" id="JBBCAQ010000032">
    <property type="protein sequence ID" value="KAK7584333.1"/>
    <property type="molecule type" value="Genomic_DNA"/>
</dbReference>
<evidence type="ECO:0000259" key="5">
    <source>
        <dbReference type="SMART" id="SM00128"/>
    </source>
</evidence>
<comment type="similarity">
    <text evidence="3">Belongs to the inositol 1,4,5-trisphosphate 5-phosphatase type I family.</text>
</comment>
<dbReference type="Proteomes" id="UP001367676">
    <property type="component" value="Unassembled WGS sequence"/>
</dbReference>
<comment type="caution">
    <text evidence="6">The sequence shown here is derived from an EMBL/GenBank/DDBJ whole genome shotgun (WGS) entry which is preliminary data.</text>
</comment>
<evidence type="ECO:0000256" key="2">
    <source>
        <dbReference type="ARBA" id="ARBA00022801"/>
    </source>
</evidence>
<organism evidence="6 7">
    <name type="scientific">Parthenolecanium corni</name>
    <dbReference type="NCBI Taxonomy" id="536013"/>
    <lineage>
        <taxon>Eukaryota</taxon>
        <taxon>Metazoa</taxon>
        <taxon>Ecdysozoa</taxon>
        <taxon>Arthropoda</taxon>
        <taxon>Hexapoda</taxon>
        <taxon>Insecta</taxon>
        <taxon>Pterygota</taxon>
        <taxon>Neoptera</taxon>
        <taxon>Paraneoptera</taxon>
        <taxon>Hemiptera</taxon>
        <taxon>Sternorrhyncha</taxon>
        <taxon>Coccoidea</taxon>
        <taxon>Coccidae</taxon>
        <taxon>Parthenolecanium</taxon>
    </lineage>
</organism>
<feature type="region of interest" description="Disordered" evidence="4">
    <location>
        <begin position="599"/>
        <end position="657"/>
    </location>
</feature>
<accession>A0AAN9THY5</accession>
<dbReference type="Pfam" id="PF22669">
    <property type="entry name" value="Exo_endo_phos2"/>
    <property type="match status" value="1"/>
</dbReference>
<dbReference type="InterPro" id="IPR036691">
    <property type="entry name" value="Endo/exonu/phosph_ase_sf"/>
</dbReference>
<proteinExistence type="inferred from homology"/>